<dbReference type="FunFam" id="3.40.605.10:FF:000012">
    <property type="entry name" value="NAD-dependent succinate-semialdehyde dehydrogenase"/>
    <property type="match status" value="1"/>
</dbReference>
<keyword evidence="3" id="KW-0560">Oxidoreductase</keyword>
<evidence type="ECO:0000313" key="6">
    <source>
        <dbReference type="Proteomes" id="UP000005496"/>
    </source>
</evidence>
<dbReference type="SUPFAM" id="SSF53720">
    <property type="entry name" value="ALDH-like"/>
    <property type="match status" value="1"/>
</dbReference>
<dbReference type="GO" id="GO:0004030">
    <property type="term" value="F:aldehyde dehydrogenase [NAD(P)+] activity"/>
    <property type="evidence" value="ECO:0007669"/>
    <property type="project" value="InterPro"/>
</dbReference>
<dbReference type="AlphaFoldDB" id="D6SRA6"/>
<dbReference type="CDD" id="cd07100">
    <property type="entry name" value="ALDH_SSADH1_GabD1"/>
    <property type="match status" value="1"/>
</dbReference>
<dbReference type="eggNOG" id="COG1012">
    <property type="taxonomic scope" value="Bacteria"/>
</dbReference>
<dbReference type="OrthoDB" id="9762913at2"/>
<dbReference type="Gene3D" id="3.40.605.10">
    <property type="entry name" value="Aldehyde Dehydrogenase, Chain A, domain 1"/>
    <property type="match status" value="1"/>
</dbReference>
<dbReference type="PANTHER" id="PTHR43217:SF1">
    <property type="entry name" value="SUCCINATE SEMIALDEHYDE DEHYDROGENASE [NAD(P)+] SAD"/>
    <property type="match status" value="1"/>
</dbReference>
<gene>
    <name evidence="5" type="ORF">Dthio_PD0548</name>
</gene>
<dbReference type="Pfam" id="PF00171">
    <property type="entry name" value="Aldedh"/>
    <property type="match status" value="1"/>
</dbReference>
<dbReference type="PANTHER" id="PTHR43217">
    <property type="entry name" value="SUCCINATE SEMIALDEHYDE DEHYDROGENASE [NAD(P)+] SAD"/>
    <property type="match status" value="1"/>
</dbReference>
<dbReference type="RefSeq" id="WP_008870580.1">
    <property type="nucleotide sequence ID" value="NZ_ACJN02000003.1"/>
</dbReference>
<name>D6SRA6_9BACT</name>
<dbReference type="InterPro" id="IPR044148">
    <property type="entry name" value="ALDH_GabD1-like"/>
</dbReference>
<evidence type="ECO:0000313" key="5">
    <source>
        <dbReference type="EMBL" id="EFI33222.1"/>
    </source>
</evidence>
<organism evidence="5 6">
    <name type="scientific">Desulfonatronospira thiodismutans ASO3-1</name>
    <dbReference type="NCBI Taxonomy" id="555779"/>
    <lineage>
        <taxon>Bacteria</taxon>
        <taxon>Pseudomonadati</taxon>
        <taxon>Thermodesulfobacteriota</taxon>
        <taxon>Desulfovibrionia</taxon>
        <taxon>Desulfovibrionales</taxon>
        <taxon>Desulfonatronovibrionaceae</taxon>
        <taxon>Desulfonatronospira</taxon>
    </lineage>
</organism>
<proteinExistence type="inferred from homology"/>
<protein>
    <submittedName>
        <fullName evidence="5">Aldehyde Dehydrogenase</fullName>
    </submittedName>
</protein>
<dbReference type="InterPro" id="IPR047110">
    <property type="entry name" value="GABD/Sad-like"/>
</dbReference>
<dbReference type="GO" id="GO:0004777">
    <property type="term" value="F:succinate-semialdehyde dehydrogenase (NAD+) activity"/>
    <property type="evidence" value="ECO:0007669"/>
    <property type="project" value="TreeGrafter"/>
</dbReference>
<dbReference type="InterPro" id="IPR015590">
    <property type="entry name" value="Aldehyde_DH_dom"/>
</dbReference>
<sequence length="455" mass="49413">MGYKAVNPATGEELQSVACIGSRELESALEESFQAYLQWRETGYECRAGLVGAVGEILRQNSKKYADIITREMGKPIAAARGEIDKCARLCDFYAEHGAGYLSDEEIKVDSGRSFVTYNPLGPVLAVMPWNFPFWQVLRFAVPALMAGNTCLLKHAANVPGCAAEVEKVLLQAGLPRGVFSNLFINKEQALEILGDGRVRGATLTGSVSAGRAIAERAGSMLKKTVLELGGSDPYLVLEDADLELAARTCAASRLMNNGQTCIAAKRIIVVQKVYDDFMDLFLQEMARANMADPMHDDCTLGPMAREDLRRELHGQVERSMGQGARLELGGYIPEGPGFWYPGTVLSGVKPGMPAFEEELFGPAAAVISANDEKEAIELANRTRFGLGSAVFTRDIERGTRIASSEIEAGSCFVNSMVQSDPRLPFGGIKDSGYGRELSVQGIREFTNIKTVFVR</sequence>
<evidence type="ECO:0000256" key="1">
    <source>
        <dbReference type="ARBA" id="ARBA00009986"/>
    </source>
</evidence>
<dbReference type="InterPro" id="IPR016163">
    <property type="entry name" value="Ald_DH_C"/>
</dbReference>
<evidence type="ECO:0000259" key="4">
    <source>
        <dbReference type="Pfam" id="PF00171"/>
    </source>
</evidence>
<comment type="caution">
    <text evidence="5">The sequence shown here is derived from an EMBL/GenBank/DDBJ whole genome shotgun (WGS) entry which is preliminary data.</text>
</comment>
<dbReference type="InterPro" id="IPR016160">
    <property type="entry name" value="Ald_DH_CS_CYS"/>
</dbReference>
<dbReference type="InterPro" id="IPR016161">
    <property type="entry name" value="Ald_DH/histidinol_DH"/>
</dbReference>
<reference evidence="5" key="1">
    <citation type="submission" date="2010-05" db="EMBL/GenBank/DDBJ databases">
        <title>The draft genome of Desulfonatronospira thiodismutans ASO3-1.</title>
        <authorList>
            <consortium name="US DOE Joint Genome Institute (JGI-PGF)"/>
            <person name="Lucas S."/>
            <person name="Copeland A."/>
            <person name="Lapidus A."/>
            <person name="Cheng J.-F."/>
            <person name="Bruce D."/>
            <person name="Goodwin L."/>
            <person name="Pitluck S."/>
            <person name="Chertkov O."/>
            <person name="Brettin T."/>
            <person name="Detter J.C."/>
            <person name="Han C."/>
            <person name="Land M.L."/>
            <person name="Hauser L."/>
            <person name="Kyrpides N."/>
            <person name="Mikhailova N."/>
            <person name="Muyzer G."/>
            <person name="Woyke T."/>
        </authorList>
    </citation>
    <scope>NUCLEOTIDE SEQUENCE [LARGE SCALE GENOMIC DNA]</scope>
    <source>
        <strain evidence="5">ASO3-1</strain>
    </source>
</reference>
<dbReference type="PROSITE" id="PS00070">
    <property type="entry name" value="ALDEHYDE_DEHYDR_CYS"/>
    <property type="match status" value="1"/>
</dbReference>
<keyword evidence="2" id="KW-0521">NADP</keyword>
<dbReference type="Gene3D" id="3.40.309.10">
    <property type="entry name" value="Aldehyde Dehydrogenase, Chain A, domain 2"/>
    <property type="match status" value="1"/>
</dbReference>
<evidence type="ECO:0000256" key="2">
    <source>
        <dbReference type="ARBA" id="ARBA00022857"/>
    </source>
</evidence>
<accession>D6SRA6</accession>
<feature type="domain" description="Aldehyde dehydrogenase" evidence="4">
    <location>
        <begin position="4"/>
        <end position="452"/>
    </location>
</feature>
<keyword evidence="6" id="KW-1185">Reference proteome</keyword>
<dbReference type="Proteomes" id="UP000005496">
    <property type="component" value="Unassembled WGS sequence"/>
</dbReference>
<comment type="similarity">
    <text evidence="1">Belongs to the aldehyde dehydrogenase family.</text>
</comment>
<evidence type="ECO:0000256" key="3">
    <source>
        <dbReference type="ARBA" id="ARBA00023002"/>
    </source>
</evidence>
<dbReference type="EMBL" id="ACJN02000003">
    <property type="protein sequence ID" value="EFI33222.1"/>
    <property type="molecule type" value="Genomic_DNA"/>
</dbReference>
<dbReference type="InterPro" id="IPR016162">
    <property type="entry name" value="Ald_DH_N"/>
</dbReference>